<protein>
    <recommendedName>
        <fullName evidence="4">Rxt3-domain-containing protein</fullName>
    </recommendedName>
</protein>
<organism evidence="2 3">
    <name type="scientific">Testicularia cyperi</name>
    <dbReference type="NCBI Taxonomy" id="1882483"/>
    <lineage>
        <taxon>Eukaryota</taxon>
        <taxon>Fungi</taxon>
        <taxon>Dikarya</taxon>
        <taxon>Basidiomycota</taxon>
        <taxon>Ustilaginomycotina</taxon>
        <taxon>Ustilaginomycetes</taxon>
        <taxon>Ustilaginales</taxon>
        <taxon>Anthracoideaceae</taxon>
        <taxon>Testicularia</taxon>
    </lineage>
</organism>
<dbReference type="EMBL" id="KZ819203">
    <property type="protein sequence ID" value="PWY97696.1"/>
    <property type="molecule type" value="Genomic_DNA"/>
</dbReference>
<dbReference type="STRING" id="1882483.A0A317XHH9"/>
<feature type="region of interest" description="Disordered" evidence="1">
    <location>
        <begin position="987"/>
        <end position="1009"/>
    </location>
</feature>
<dbReference type="PANTHER" id="PTHR31534">
    <property type="entry name" value="ATAXIN 7, ISOFORM A"/>
    <property type="match status" value="1"/>
</dbReference>
<feature type="compositionally biased region" description="Basic and acidic residues" evidence="1">
    <location>
        <begin position="312"/>
        <end position="349"/>
    </location>
</feature>
<feature type="compositionally biased region" description="Pro residues" evidence="1">
    <location>
        <begin position="398"/>
        <end position="408"/>
    </location>
</feature>
<feature type="compositionally biased region" description="Basic and acidic residues" evidence="1">
    <location>
        <begin position="997"/>
        <end position="1006"/>
    </location>
</feature>
<sequence>MDDGPPRDRWRQPSGPGGPPPRSDVMSMSSILGPPGMMVDPSDPRAMRYERDHRERERDRDWEREREREREWERERERERDRDRPRGGLYPGGPSGRPPPPPGSDRRSPLMSFNPALTSPSGPPRRKWSDPAAEEAAFHREREWEREREREMEREREREMRWRASQRPGDVGPGPAHSRGPSGDVRYGAGGPSPAGPPGPAMTGDGSRSPRESFNSMAARKSPASIHSAAPSGARGVGAGASAASRKREHSGELVMGPESSPRHAAYMAHYDDPRGPPLPPPGHGSMLPPSAGRSPDRMRPPMSYGGYDPGMSERDREYEREMRHREQREREREREMMATDRYGRRIHPDAGGPMMLDESMYDRYGPRGPPPPPTSGPLGPPSAKSASGRGGYDERGPPPPMPYPPSSPTQNRETERRSKDKVKAQAAGAAASGPRDHEPGYPPRESPAPSASSRSGGPPQPYELERSGRPIVPPPGSTSTVPKLEPGVPPPSTRHAATLSPTSERGPTFRGAGPSLSHRRPSVPPYGVPMSEREAREREQEMALRREREMEMEQERERERLRIERERELEREREMERQREMERERQQQELERERAEREKEKEREKKERRREKQQAEKAAAALEREKERERQALQAQQAAAAAAAQQMHPGALGELPQHIQPPPASLEEALIATAQQQAAAYGRPPTLADFQQAAAAVGYPPGLPLPPGIHPAAFAGVPPPKALAPQPHVVRDPNAGPRVDSEPVWLYLELCERDEAIRRSQRLPLDLLSDEQQQQQQQQQLQEEAENGVNRAEPSNGQRQLENEKAPTRSANATAMSEPAEVSKGQRASTGTATAEAQRSRPLPVVDAPVDPLPRHLIGMDKGRPVRHLGSWLYDPTVDPLFPAELLARNVGATLEIRISGDLLSCGGRGGPHWEEYLQLEADCIKQREVGEPLKAYMESENGDAALNGRGNSWKLGWRGKEHARMSLEMRIEERVAEAQLFGEEMTPPAESNRGNVHEGNHSIKDATGSETVKAAKNGIVSPWQFWRLNPLLRRKLWGTDVYTDDSDVLAMCVHAGWVEGPSLEAEGIPSWVPPGRAARAWNGLSSSASSASMVNGASRGVNGTGEGVETASAETGQDKAKNAPRSSSKDSGINVPSDLSVILRIAPKLIAYKGCQRGGIKSRSWGNTHDGVSLVVESVEVKQPGYAQCKGRRAAKNRIDQWARFRAEPVAASPTTANGTNADDARTPDMLVGGVWTRTSLLPLSAMSGIKRKATDAVDADDNGKTEAAKPRLFWQFA</sequence>
<proteinExistence type="predicted"/>
<dbReference type="OrthoDB" id="3596986at2759"/>
<dbReference type="AlphaFoldDB" id="A0A317XHH9"/>
<dbReference type="Proteomes" id="UP000246740">
    <property type="component" value="Unassembled WGS sequence"/>
</dbReference>
<feature type="region of interest" description="Disordered" evidence="1">
    <location>
        <begin position="1"/>
        <end position="668"/>
    </location>
</feature>
<feature type="compositionally biased region" description="Basic and acidic residues" evidence="1">
    <location>
        <begin position="136"/>
        <end position="162"/>
    </location>
</feature>
<feature type="compositionally biased region" description="Polar residues" evidence="1">
    <location>
        <begin position="827"/>
        <end position="838"/>
    </location>
</feature>
<feature type="compositionally biased region" description="Pro residues" evidence="1">
    <location>
        <begin position="368"/>
        <end position="381"/>
    </location>
</feature>
<name>A0A317XHH9_9BASI</name>
<gene>
    <name evidence="2" type="ORF">BCV70DRAFT_47610</name>
</gene>
<feature type="compositionally biased region" description="Low complexity" evidence="1">
    <location>
        <begin position="228"/>
        <end position="244"/>
    </location>
</feature>
<feature type="compositionally biased region" description="Basic and acidic residues" evidence="1">
    <location>
        <begin position="532"/>
        <end position="616"/>
    </location>
</feature>
<feature type="region of interest" description="Disordered" evidence="1">
    <location>
        <begin position="1091"/>
        <end position="1135"/>
    </location>
</feature>
<feature type="region of interest" description="Disordered" evidence="1">
    <location>
        <begin position="770"/>
        <end position="849"/>
    </location>
</feature>
<accession>A0A317XHH9</accession>
<dbReference type="InParanoid" id="A0A317XHH9"/>
<feature type="compositionally biased region" description="Low complexity" evidence="1">
    <location>
        <begin position="633"/>
        <end position="648"/>
    </location>
</feature>
<evidence type="ECO:0000313" key="3">
    <source>
        <dbReference type="Proteomes" id="UP000246740"/>
    </source>
</evidence>
<reference evidence="2 3" key="1">
    <citation type="journal article" date="2018" name="Mol. Biol. Evol.">
        <title>Broad Genomic Sampling Reveals a Smut Pathogenic Ancestry of the Fungal Clade Ustilaginomycotina.</title>
        <authorList>
            <person name="Kijpornyongpan T."/>
            <person name="Mondo S.J."/>
            <person name="Barry K."/>
            <person name="Sandor L."/>
            <person name="Lee J."/>
            <person name="Lipzen A."/>
            <person name="Pangilinan J."/>
            <person name="LaButti K."/>
            <person name="Hainaut M."/>
            <person name="Henrissat B."/>
            <person name="Grigoriev I.V."/>
            <person name="Spatafora J.W."/>
            <person name="Aime M.C."/>
        </authorList>
    </citation>
    <scope>NUCLEOTIDE SEQUENCE [LARGE SCALE GENOMIC DNA]</scope>
    <source>
        <strain evidence="2 3">MCA 3645</strain>
    </source>
</reference>
<evidence type="ECO:0008006" key="4">
    <source>
        <dbReference type="Google" id="ProtNLM"/>
    </source>
</evidence>
<dbReference type="InterPro" id="IPR053109">
    <property type="entry name" value="Ser/Thr-Kinase-Related"/>
</dbReference>
<feature type="compositionally biased region" description="Basic and acidic residues" evidence="1">
    <location>
        <begin position="1"/>
        <end position="11"/>
    </location>
</feature>
<dbReference type="PANTHER" id="PTHR31534:SF3">
    <property type="entry name" value="HPC2-RELATED DOMAIN-CONTAINING PROTEIN"/>
    <property type="match status" value="1"/>
</dbReference>
<feature type="compositionally biased region" description="Low complexity" evidence="1">
    <location>
        <begin position="772"/>
        <end position="783"/>
    </location>
</feature>
<feature type="compositionally biased region" description="Basic and acidic residues" evidence="1">
    <location>
        <begin position="623"/>
        <end position="632"/>
    </location>
</feature>
<evidence type="ECO:0000256" key="1">
    <source>
        <dbReference type="SAM" id="MobiDB-lite"/>
    </source>
</evidence>
<feature type="compositionally biased region" description="Basic and acidic residues" evidence="1">
    <location>
        <begin position="42"/>
        <end position="86"/>
    </location>
</feature>
<dbReference type="Pfam" id="PF08642">
    <property type="entry name" value="Rxt3"/>
    <property type="match status" value="1"/>
</dbReference>
<dbReference type="InterPro" id="IPR013951">
    <property type="entry name" value="Rxt3"/>
</dbReference>
<evidence type="ECO:0000313" key="2">
    <source>
        <dbReference type="EMBL" id="PWY97696.1"/>
    </source>
</evidence>
<feature type="compositionally biased region" description="Low complexity" evidence="1">
    <location>
        <begin position="448"/>
        <end position="458"/>
    </location>
</feature>
<feature type="compositionally biased region" description="Basic and acidic residues" evidence="1">
    <location>
        <begin position="413"/>
        <end position="424"/>
    </location>
</feature>
<keyword evidence="3" id="KW-1185">Reference proteome</keyword>